<dbReference type="Proteomes" id="UP000491181">
    <property type="component" value="Unassembled WGS sequence"/>
</dbReference>
<name>A0A7I9ZY74_9BACE</name>
<proteinExistence type="predicted"/>
<protein>
    <submittedName>
        <fullName evidence="1">Uncharacterized protein</fullName>
    </submittedName>
</protein>
<dbReference type="EMBL" id="BLLS01000002">
    <property type="protein sequence ID" value="GFH84862.1"/>
    <property type="molecule type" value="Genomic_DNA"/>
</dbReference>
<evidence type="ECO:0000313" key="1">
    <source>
        <dbReference type="EMBL" id="GFH84862.1"/>
    </source>
</evidence>
<dbReference type="AlphaFoldDB" id="A0A7I9ZY74"/>
<gene>
    <name evidence="1" type="ORF">IMSAGC001_00257</name>
</gene>
<sequence>MILAKRLIRILMYMNQLSNDIFGDVLFLTKEVINEKNIHDRILD</sequence>
<organism evidence="1 2">
    <name type="scientific">Bacteroides acidifaciens</name>
    <dbReference type="NCBI Taxonomy" id="85831"/>
    <lineage>
        <taxon>Bacteria</taxon>
        <taxon>Pseudomonadati</taxon>
        <taxon>Bacteroidota</taxon>
        <taxon>Bacteroidia</taxon>
        <taxon>Bacteroidales</taxon>
        <taxon>Bacteroidaceae</taxon>
        <taxon>Bacteroides</taxon>
    </lineage>
</organism>
<reference evidence="1 2" key="1">
    <citation type="journal article" date="2020" name="Microbiome">
        <title>Single-cell genomics of uncultured bacteria reveals dietary fiber responders in the mouse gut microbiota.</title>
        <authorList>
            <person name="Chijiiwa R."/>
            <person name="Hosokawa M."/>
            <person name="Kogawa M."/>
            <person name="Nishikawa Y."/>
            <person name="Ide K."/>
            <person name="Sakanashi C."/>
            <person name="Takahashi K."/>
            <person name="Takeyama H."/>
        </authorList>
    </citation>
    <scope>NUCLEOTIDE SEQUENCE [LARGE SCALE GENOMIC DNA]</scope>
    <source>
        <strain evidence="1">IMSAGC_001</strain>
    </source>
</reference>
<accession>A0A7I9ZY74</accession>
<comment type="caution">
    <text evidence="1">The sequence shown here is derived from an EMBL/GenBank/DDBJ whole genome shotgun (WGS) entry which is preliminary data.</text>
</comment>
<evidence type="ECO:0000313" key="2">
    <source>
        <dbReference type="Proteomes" id="UP000491181"/>
    </source>
</evidence>